<dbReference type="Pfam" id="PF16859">
    <property type="entry name" value="TetR_C_11"/>
    <property type="match status" value="1"/>
</dbReference>
<accession>A0ABQ2W7J3</accession>
<dbReference type="Gene3D" id="1.10.357.10">
    <property type="entry name" value="Tetracycline Repressor, domain 2"/>
    <property type="match status" value="1"/>
</dbReference>
<organism evidence="7 8">
    <name type="scientific">Streptomyces gelaticus</name>
    <dbReference type="NCBI Taxonomy" id="285446"/>
    <lineage>
        <taxon>Bacteria</taxon>
        <taxon>Bacillati</taxon>
        <taxon>Actinomycetota</taxon>
        <taxon>Actinomycetes</taxon>
        <taxon>Kitasatosporales</taxon>
        <taxon>Streptomycetaceae</taxon>
        <taxon>Streptomyces</taxon>
    </lineage>
</organism>
<evidence type="ECO:0000256" key="4">
    <source>
        <dbReference type="PROSITE-ProRule" id="PRU00335"/>
    </source>
</evidence>
<dbReference type="Gene3D" id="1.10.10.60">
    <property type="entry name" value="Homeodomain-like"/>
    <property type="match status" value="1"/>
</dbReference>
<evidence type="ECO:0000256" key="3">
    <source>
        <dbReference type="ARBA" id="ARBA00023163"/>
    </source>
</evidence>
<dbReference type="PANTHER" id="PTHR30055">
    <property type="entry name" value="HTH-TYPE TRANSCRIPTIONAL REGULATOR RUTR"/>
    <property type="match status" value="1"/>
</dbReference>
<evidence type="ECO:0000259" key="6">
    <source>
        <dbReference type="PROSITE" id="PS50977"/>
    </source>
</evidence>
<keyword evidence="3" id="KW-0804">Transcription</keyword>
<dbReference type="InterPro" id="IPR001647">
    <property type="entry name" value="HTH_TetR"/>
</dbReference>
<comment type="caution">
    <text evidence="7">The sequence shown here is derived from an EMBL/GenBank/DDBJ whole genome shotgun (WGS) entry which is preliminary data.</text>
</comment>
<dbReference type="Pfam" id="PF00440">
    <property type="entry name" value="TetR_N"/>
    <property type="match status" value="1"/>
</dbReference>
<keyword evidence="1" id="KW-0805">Transcription regulation</keyword>
<reference evidence="8" key="1">
    <citation type="journal article" date="2019" name="Int. J. Syst. Evol. Microbiol.">
        <title>The Global Catalogue of Microorganisms (GCM) 10K type strain sequencing project: providing services to taxonomists for standard genome sequencing and annotation.</title>
        <authorList>
            <consortium name="The Broad Institute Genomics Platform"/>
            <consortium name="The Broad Institute Genome Sequencing Center for Infectious Disease"/>
            <person name="Wu L."/>
            <person name="Ma J."/>
        </authorList>
    </citation>
    <scope>NUCLEOTIDE SEQUENCE [LARGE SCALE GENOMIC DNA]</scope>
    <source>
        <strain evidence="8">JCM 4376</strain>
    </source>
</reference>
<keyword evidence="2 4" id="KW-0238">DNA-binding</keyword>
<dbReference type="PROSITE" id="PS50977">
    <property type="entry name" value="HTH_TETR_2"/>
    <property type="match status" value="1"/>
</dbReference>
<dbReference type="InterPro" id="IPR050109">
    <property type="entry name" value="HTH-type_TetR-like_transc_reg"/>
</dbReference>
<feature type="compositionally biased region" description="Low complexity" evidence="5">
    <location>
        <begin position="19"/>
        <end position="30"/>
    </location>
</feature>
<dbReference type="InterPro" id="IPR036271">
    <property type="entry name" value="Tet_transcr_reg_TetR-rel_C_sf"/>
</dbReference>
<dbReference type="InterPro" id="IPR009057">
    <property type="entry name" value="Homeodomain-like_sf"/>
</dbReference>
<dbReference type="Proteomes" id="UP000660675">
    <property type="component" value="Unassembled WGS sequence"/>
</dbReference>
<sequence length="219" mass="22910">MTGQRSAPEAGPPEPPLAPGTRRPGGRTARTRAAVRDAVLTGLAEHGYPGLTVEYVAEHSGIHKTTLYRRWGNLEGLVADALELAGEDSWAPPDTGSVEGDLRALARMTAASFEDPTAAAAPTAFIAAAFQSERAAKALNAFYTERFARCEVVVARAVARHELDRRTDAGALVRAVVSPLFLGLFITRESVDGASADRSADAALAAARAGVFNSPAESA</sequence>
<name>A0ABQ2W7J3_9ACTN</name>
<evidence type="ECO:0000256" key="5">
    <source>
        <dbReference type="SAM" id="MobiDB-lite"/>
    </source>
</evidence>
<feature type="region of interest" description="Disordered" evidence="5">
    <location>
        <begin position="1"/>
        <end position="30"/>
    </location>
</feature>
<feature type="domain" description="HTH tetR-type" evidence="6">
    <location>
        <begin position="29"/>
        <end position="89"/>
    </location>
</feature>
<keyword evidence="8" id="KW-1185">Reference proteome</keyword>
<gene>
    <name evidence="7" type="ORF">GCM10015535_52830</name>
</gene>
<dbReference type="SUPFAM" id="SSF48498">
    <property type="entry name" value="Tetracyclin repressor-like, C-terminal domain"/>
    <property type="match status" value="1"/>
</dbReference>
<evidence type="ECO:0000313" key="8">
    <source>
        <dbReference type="Proteomes" id="UP000660675"/>
    </source>
</evidence>
<dbReference type="PANTHER" id="PTHR30055:SF148">
    <property type="entry name" value="TETR-FAMILY TRANSCRIPTIONAL REGULATOR"/>
    <property type="match status" value="1"/>
</dbReference>
<evidence type="ECO:0000313" key="7">
    <source>
        <dbReference type="EMBL" id="GGV92226.1"/>
    </source>
</evidence>
<feature type="DNA-binding region" description="H-T-H motif" evidence="4">
    <location>
        <begin position="52"/>
        <end position="71"/>
    </location>
</feature>
<evidence type="ECO:0000256" key="2">
    <source>
        <dbReference type="ARBA" id="ARBA00023125"/>
    </source>
</evidence>
<dbReference type="InterPro" id="IPR011075">
    <property type="entry name" value="TetR_C"/>
</dbReference>
<evidence type="ECO:0000256" key="1">
    <source>
        <dbReference type="ARBA" id="ARBA00023015"/>
    </source>
</evidence>
<protein>
    <submittedName>
        <fullName evidence="7">TetR family transcriptional regulator</fullName>
    </submittedName>
</protein>
<dbReference type="RefSeq" id="WP_189546744.1">
    <property type="nucleotide sequence ID" value="NZ_BMTF01000021.1"/>
</dbReference>
<dbReference type="EMBL" id="BMTF01000021">
    <property type="protein sequence ID" value="GGV92226.1"/>
    <property type="molecule type" value="Genomic_DNA"/>
</dbReference>
<proteinExistence type="predicted"/>
<dbReference type="SUPFAM" id="SSF46689">
    <property type="entry name" value="Homeodomain-like"/>
    <property type="match status" value="1"/>
</dbReference>